<evidence type="ECO:0000313" key="2">
    <source>
        <dbReference type="EMBL" id="GAA1744109.1"/>
    </source>
</evidence>
<reference evidence="3" key="1">
    <citation type="journal article" date="2019" name="Int. J. Syst. Evol. Microbiol.">
        <title>The Global Catalogue of Microorganisms (GCM) 10K type strain sequencing project: providing services to taxonomists for standard genome sequencing and annotation.</title>
        <authorList>
            <consortium name="The Broad Institute Genomics Platform"/>
            <consortium name="The Broad Institute Genome Sequencing Center for Infectious Disease"/>
            <person name="Wu L."/>
            <person name="Ma J."/>
        </authorList>
    </citation>
    <scope>NUCLEOTIDE SEQUENCE [LARGE SCALE GENOMIC DNA]</scope>
    <source>
        <strain evidence="3">JCM 13518</strain>
    </source>
</reference>
<dbReference type="RefSeq" id="WP_344202163.1">
    <property type="nucleotide sequence ID" value="NZ_BAAAME010000004.1"/>
</dbReference>
<comment type="caution">
    <text evidence="2">The sequence shown here is derived from an EMBL/GenBank/DDBJ whole genome shotgun (WGS) entry which is preliminary data.</text>
</comment>
<gene>
    <name evidence="2" type="ORF">GCM10009710_25240</name>
</gene>
<sequence length="58" mass="6455">MSDPTGEGASGPHGEPQQIDWRRTFKVFLILTSPVTLLGLYMLGVKLFTLIAFRNFGE</sequence>
<keyword evidence="1" id="KW-0812">Transmembrane</keyword>
<evidence type="ECO:0000256" key="1">
    <source>
        <dbReference type="SAM" id="Phobius"/>
    </source>
</evidence>
<keyword evidence="1" id="KW-1133">Transmembrane helix</keyword>
<keyword evidence="1" id="KW-0472">Membrane</keyword>
<keyword evidence="3" id="KW-1185">Reference proteome</keyword>
<accession>A0ABP4W0G5</accession>
<proteinExistence type="predicted"/>
<protein>
    <submittedName>
        <fullName evidence="2">Uncharacterized protein</fullName>
    </submittedName>
</protein>
<name>A0ABP4W0G5_9ACTN</name>
<dbReference type="EMBL" id="BAAAME010000004">
    <property type="protein sequence ID" value="GAA1744109.1"/>
    <property type="molecule type" value="Genomic_DNA"/>
</dbReference>
<evidence type="ECO:0000313" key="3">
    <source>
        <dbReference type="Proteomes" id="UP001501057"/>
    </source>
</evidence>
<feature type="transmembrane region" description="Helical" evidence="1">
    <location>
        <begin position="27"/>
        <end position="53"/>
    </location>
</feature>
<organism evidence="2 3">
    <name type="scientific">Aeromicrobium alkaliterrae</name>
    <dbReference type="NCBI Taxonomy" id="302168"/>
    <lineage>
        <taxon>Bacteria</taxon>
        <taxon>Bacillati</taxon>
        <taxon>Actinomycetota</taxon>
        <taxon>Actinomycetes</taxon>
        <taxon>Propionibacteriales</taxon>
        <taxon>Nocardioidaceae</taxon>
        <taxon>Aeromicrobium</taxon>
    </lineage>
</organism>
<dbReference type="Proteomes" id="UP001501057">
    <property type="component" value="Unassembled WGS sequence"/>
</dbReference>